<evidence type="ECO:0000313" key="2">
    <source>
        <dbReference type="EMBL" id="RCV41686.1"/>
    </source>
</evidence>
<keyword evidence="1" id="KW-0812">Transmembrane</keyword>
<name>A0A368SGX3_SETIT</name>
<dbReference type="AlphaFoldDB" id="A0A368SGX3"/>
<dbReference type="EMBL" id="CM003536">
    <property type="protein sequence ID" value="RCV41686.1"/>
    <property type="molecule type" value="Genomic_DNA"/>
</dbReference>
<reference evidence="2" key="2">
    <citation type="submission" date="2015-07" db="EMBL/GenBank/DDBJ databases">
        <authorList>
            <person name="Noorani M."/>
        </authorList>
    </citation>
    <scope>NUCLEOTIDE SEQUENCE</scope>
    <source>
        <strain evidence="2">Yugu1</strain>
    </source>
</reference>
<organism evidence="2">
    <name type="scientific">Setaria italica</name>
    <name type="common">Foxtail millet</name>
    <name type="synonym">Panicum italicum</name>
    <dbReference type="NCBI Taxonomy" id="4555"/>
    <lineage>
        <taxon>Eukaryota</taxon>
        <taxon>Viridiplantae</taxon>
        <taxon>Streptophyta</taxon>
        <taxon>Embryophyta</taxon>
        <taxon>Tracheophyta</taxon>
        <taxon>Spermatophyta</taxon>
        <taxon>Magnoliopsida</taxon>
        <taxon>Liliopsida</taxon>
        <taxon>Poales</taxon>
        <taxon>Poaceae</taxon>
        <taxon>PACMAD clade</taxon>
        <taxon>Panicoideae</taxon>
        <taxon>Panicodae</taxon>
        <taxon>Paniceae</taxon>
        <taxon>Cenchrinae</taxon>
        <taxon>Setaria</taxon>
    </lineage>
</organism>
<accession>A0A368SGX3</accession>
<feature type="transmembrane region" description="Helical" evidence="1">
    <location>
        <begin position="12"/>
        <end position="29"/>
    </location>
</feature>
<proteinExistence type="predicted"/>
<sequence length="75" mass="9086">MGIKRLYSTDVICTHTLMFFCLLLLWRGWMTDECTHRDRFRGILRKPMITDGNRRIVENGRVQYKKPSKWRPVSR</sequence>
<evidence type="ECO:0000256" key="1">
    <source>
        <dbReference type="SAM" id="Phobius"/>
    </source>
</evidence>
<protein>
    <submittedName>
        <fullName evidence="2">Uncharacterized protein</fullName>
    </submittedName>
</protein>
<gene>
    <name evidence="2" type="ORF">SETIT_9G156100v2</name>
</gene>
<reference evidence="2" key="1">
    <citation type="journal article" date="2012" name="Nat. Biotechnol.">
        <title>Reference genome sequence of the model plant Setaria.</title>
        <authorList>
            <person name="Bennetzen J.L."/>
            <person name="Schmutz J."/>
            <person name="Wang H."/>
            <person name="Percifield R."/>
            <person name="Hawkins J."/>
            <person name="Pontaroli A.C."/>
            <person name="Estep M."/>
            <person name="Feng L."/>
            <person name="Vaughn J.N."/>
            <person name="Grimwood J."/>
            <person name="Jenkins J."/>
            <person name="Barry K."/>
            <person name="Lindquist E."/>
            <person name="Hellsten U."/>
            <person name="Deshpande S."/>
            <person name="Wang X."/>
            <person name="Wu X."/>
            <person name="Mitros T."/>
            <person name="Triplett J."/>
            <person name="Yang X."/>
            <person name="Ye C.Y."/>
            <person name="Mauro-Herrera M."/>
            <person name="Wang L."/>
            <person name="Li P."/>
            <person name="Sharma M."/>
            <person name="Sharma R."/>
            <person name="Ronald P.C."/>
            <person name="Panaud O."/>
            <person name="Kellogg E.A."/>
            <person name="Brutnell T.P."/>
            <person name="Doust A.N."/>
            <person name="Tuskan G.A."/>
            <person name="Rokhsar D."/>
            <person name="Devos K.M."/>
        </authorList>
    </citation>
    <scope>NUCLEOTIDE SEQUENCE [LARGE SCALE GENOMIC DNA]</scope>
    <source>
        <strain evidence="2">Yugu1</strain>
    </source>
</reference>
<keyword evidence="1" id="KW-0472">Membrane</keyword>
<keyword evidence="1" id="KW-1133">Transmembrane helix</keyword>